<dbReference type="AlphaFoldDB" id="A0A1M6K873"/>
<dbReference type="OrthoDB" id="9803192at2"/>
<dbReference type="RefSeq" id="WP_073146626.1">
    <property type="nucleotide sequence ID" value="NZ_FRAG01000002.1"/>
</dbReference>
<dbReference type="Proteomes" id="UP000184465">
    <property type="component" value="Unassembled WGS sequence"/>
</dbReference>
<reference evidence="3" key="1">
    <citation type="submission" date="2016-11" db="EMBL/GenBank/DDBJ databases">
        <authorList>
            <person name="Varghese N."/>
            <person name="Submissions S."/>
        </authorList>
    </citation>
    <scope>NUCLEOTIDE SEQUENCE [LARGE SCALE GENOMIC DNA]</scope>
    <source>
        <strain evidence="3">DSM 15212 / CIP 107654 / DViRD3</strain>
    </source>
</reference>
<dbReference type="Gene3D" id="3.30.70.20">
    <property type="match status" value="1"/>
</dbReference>
<dbReference type="STRING" id="1121301.SAMN02745912_00313"/>
<sequence>MTKSMKPIPFERFIDICINDYYSKNKIMEIDKSDFFKGDSENVCMKFNGEFLRFPIGPAAGPQTQLCQNLLTAYLTGARFFEVKTVQVVDGKEMQEMISKPCIEAKNIGFNVEWSTELTVEEAKEEYIKASVLMQVFAIELGLSDIKDFVINISVGYSLKGIKSKKISNFIDDLKDASNTEIYKECIELLKKNIHKFKRFKLQDIEKITPHITNTVTLSTMHGAKPEEIFEIAAYLITDKKLNTYVKFNPTLLGYDNVRKILYNLKYHDVVVKIEDFKNDLQFDKAVEIITRLQKLGRENNLNVGIKLTNTLPVYNSRGYLSGENMYMSGKPLYPIAINVAKIFAEKFDGNINISFSAGIDINNVAKVFKTGISPITFSTILLKPRGFINIKDIINEINGKTVSCSKLDVEAIKELAKAAKTDCNYKNRGEGRLLEDTLSIFNCFKIKCALCVDVCPNRANLKVYDEHFESAYQILHIEDRCNECGNCHTFCTRGGYPYFKKPTLYSTLSDFEKSRKSGFVKIEGNKFRVRDEANDVYDYEPDFDKPNEEKEKIQIFLETIIREYPYLI</sequence>
<dbReference type="SUPFAM" id="SSF46548">
    <property type="entry name" value="alpha-helical ferredoxin"/>
    <property type="match status" value="1"/>
</dbReference>
<keyword evidence="3" id="KW-1185">Reference proteome</keyword>
<dbReference type="PROSITE" id="PS51379">
    <property type="entry name" value="4FE4S_FER_2"/>
    <property type="match status" value="1"/>
</dbReference>
<dbReference type="InterPro" id="IPR017896">
    <property type="entry name" value="4Fe4S_Fe-S-bd"/>
</dbReference>
<organism evidence="2 3">
    <name type="scientific">Paramaledivibacter caminithermalis (strain DSM 15212 / CIP 107654 / DViRD3)</name>
    <name type="common">Clostridium caminithermale</name>
    <dbReference type="NCBI Taxonomy" id="1121301"/>
    <lineage>
        <taxon>Bacteria</taxon>
        <taxon>Bacillati</taxon>
        <taxon>Bacillota</taxon>
        <taxon>Clostridia</taxon>
        <taxon>Peptostreptococcales</taxon>
        <taxon>Caminicellaceae</taxon>
        <taxon>Paramaledivibacter</taxon>
    </lineage>
</organism>
<protein>
    <submittedName>
        <fullName evidence="2">Putative selenate reductase</fullName>
    </submittedName>
</protein>
<gene>
    <name evidence="2" type="ORF">SAMN02745912_00313</name>
</gene>
<evidence type="ECO:0000313" key="2">
    <source>
        <dbReference type="EMBL" id="SHJ55168.1"/>
    </source>
</evidence>
<accession>A0A1M6K873</accession>
<dbReference type="EMBL" id="FRAG01000002">
    <property type="protein sequence ID" value="SHJ55168.1"/>
    <property type="molecule type" value="Genomic_DNA"/>
</dbReference>
<proteinExistence type="predicted"/>
<evidence type="ECO:0000259" key="1">
    <source>
        <dbReference type="PROSITE" id="PS51379"/>
    </source>
</evidence>
<dbReference type="SUPFAM" id="SSF51395">
    <property type="entry name" value="FMN-linked oxidoreductases"/>
    <property type="match status" value="1"/>
</dbReference>
<feature type="domain" description="4Fe-4S ferredoxin-type" evidence="1">
    <location>
        <begin position="473"/>
        <end position="502"/>
    </location>
</feature>
<name>A0A1M6K873_PARC5</name>
<evidence type="ECO:0000313" key="3">
    <source>
        <dbReference type="Proteomes" id="UP000184465"/>
    </source>
</evidence>